<evidence type="ECO:0000259" key="7">
    <source>
        <dbReference type="PROSITE" id="PS50930"/>
    </source>
</evidence>
<evidence type="ECO:0000256" key="5">
    <source>
        <dbReference type="PROSITE-ProRule" id="PRU00169"/>
    </source>
</evidence>
<evidence type="ECO:0000256" key="1">
    <source>
        <dbReference type="ARBA" id="ARBA00022490"/>
    </source>
</evidence>
<name>A0AAP5HAE8_PAEAM</name>
<evidence type="ECO:0000256" key="4">
    <source>
        <dbReference type="ARBA" id="ARBA00037164"/>
    </source>
</evidence>
<dbReference type="SUPFAM" id="SSF52172">
    <property type="entry name" value="CheY-like"/>
    <property type="match status" value="1"/>
</dbReference>
<keyword evidence="8" id="KW-0238">DNA-binding</keyword>
<evidence type="ECO:0000259" key="6">
    <source>
        <dbReference type="PROSITE" id="PS50110"/>
    </source>
</evidence>
<dbReference type="InterPro" id="IPR001789">
    <property type="entry name" value="Sig_transdc_resp-reg_receiver"/>
</dbReference>
<dbReference type="EMBL" id="JAVDTR010000020">
    <property type="protein sequence ID" value="MDR6726764.1"/>
    <property type="molecule type" value="Genomic_DNA"/>
</dbReference>
<accession>A0AAP5HAE8</accession>
<evidence type="ECO:0000256" key="3">
    <source>
        <dbReference type="ARBA" id="ARBA00023159"/>
    </source>
</evidence>
<dbReference type="Gene3D" id="2.40.50.1020">
    <property type="entry name" value="LytTr DNA-binding domain"/>
    <property type="match status" value="1"/>
</dbReference>
<dbReference type="PANTHER" id="PTHR37299">
    <property type="entry name" value="TRANSCRIPTIONAL REGULATOR-RELATED"/>
    <property type="match status" value="1"/>
</dbReference>
<dbReference type="Proteomes" id="UP001254832">
    <property type="component" value="Unassembled WGS sequence"/>
</dbReference>
<dbReference type="GO" id="GO:0000156">
    <property type="term" value="F:phosphorelay response regulator activity"/>
    <property type="evidence" value="ECO:0007669"/>
    <property type="project" value="InterPro"/>
</dbReference>
<comment type="caution">
    <text evidence="8">The sequence shown here is derived from an EMBL/GenBank/DDBJ whole genome shotgun (WGS) entry which is preliminary data.</text>
</comment>
<dbReference type="SMART" id="SM00850">
    <property type="entry name" value="LytTR"/>
    <property type="match status" value="1"/>
</dbReference>
<feature type="domain" description="HTH LytTR-type" evidence="7">
    <location>
        <begin position="137"/>
        <end position="236"/>
    </location>
</feature>
<dbReference type="Pfam" id="PF04397">
    <property type="entry name" value="LytTR"/>
    <property type="match status" value="1"/>
</dbReference>
<sequence>MNELLSIAVCDDDRLMGARLERIFNQASYDLLIDIKVEVFLSGMDLCKYLSSGEEIDLIFLDIEMKSMNGIEAGKRIREQMNNNTAHIVYMSEKESYAMQLFATRPLNFLIKPLQYRSILSVLRTSISLLSLGEEYFEYKIASHKYKVCSEQIMYFESKGKKINIVLVDGVRSFYGKLSIVEEQLNNRQFISIHKSYLVNLKYIVETHYDYLMMQNEVVLPVSRKNRKTTREILFKTSYELHKQNSK</sequence>
<proteinExistence type="predicted"/>
<organism evidence="8 9">
    <name type="scientific">Paenibacillus amylolyticus</name>
    <dbReference type="NCBI Taxonomy" id="1451"/>
    <lineage>
        <taxon>Bacteria</taxon>
        <taxon>Bacillati</taxon>
        <taxon>Bacillota</taxon>
        <taxon>Bacilli</taxon>
        <taxon>Bacillales</taxon>
        <taxon>Paenibacillaceae</taxon>
        <taxon>Paenibacillus</taxon>
    </lineage>
</organism>
<keyword evidence="2" id="KW-0902">Two-component regulatory system</keyword>
<dbReference type="RefSeq" id="WP_310145289.1">
    <property type="nucleotide sequence ID" value="NZ_JAVDTR010000020.1"/>
</dbReference>
<dbReference type="SMART" id="SM00448">
    <property type="entry name" value="REC"/>
    <property type="match status" value="1"/>
</dbReference>
<protein>
    <submittedName>
        <fullName evidence="8">DNA-binding LytR/AlgR family response regulator</fullName>
    </submittedName>
</protein>
<feature type="modified residue" description="4-aspartylphosphate" evidence="5">
    <location>
        <position position="62"/>
    </location>
</feature>
<dbReference type="PROSITE" id="PS50930">
    <property type="entry name" value="HTH_LYTTR"/>
    <property type="match status" value="1"/>
</dbReference>
<comment type="function">
    <text evidence="4">Required for high-level post-exponential phase expression of a series of secreted proteins.</text>
</comment>
<keyword evidence="3" id="KW-0010">Activator</keyword>
<dbReference type="PROSITE" id="PS50110">
    <property type="entry name" value="RESPONSE_REGULATORY"/>
    <property type="match status" value="1"/>
</dbReference>
<dbReference type="Pfam" id="PF00072">
    <property type="entry name" value="Response_reg"/>
    <property type="match status" value="1"/>
</dbReference>
<keyword evidence="5" id="KW-0597">Phosphoprotein</keyword>
<evidence type="ECO:0000256" key="2">
    <source>
        <dbReference type="ARBA" id="ARBA00023012"/>
    </source>
</evidence>
<dbReference type="InterPro" id="IPR007492">
    <property type="entry name" value="LytTR_DNA-bd_dom"/>
</dbReference>
<dbReference type="AlphaFoldDB" id="A0AAP5HAE8"/>
<keyword evidence="1" id="KW-0963">Cytoplasm</keyword>
<feature type="domain" description="Response regulatory" evidence="6">
    <location>
        <begin position="6"/>
        <end position="127"/>
    </location>
</feature>
<reference evidence="8" key="1">
    <citation type="submission" date="2023-07" db="EMBL/GenBank/DDBJ databases">
        <title>Sorghum-associated microbial communities from plants grown in Nebraska, USA.</title>
        <authorList>
            <person name="Schachtman D."/>
        </authorList>
    </citation>
    <scope>NUCLEOTIDE SEQUENCE</scope>
    <source>
        <strain evidence="8">BE80</strain>
    </source>
</reference>
<dbReference type="PANTHER" id="PTHR37299:SF3">
    <property type="entry name" value="STAGE 0 SPORULATION PROTEIN A HOMOLOG"/>
    <property type="match status" value="1"/>
</dbReference>
<evidence type="ECO:0000313" key="8">
    <source>
        <dbReference type="EMBL" id="MDR6726764.1"/>
    </source>
</evidence>
<dbReference type="Gene3D" id="3.40.50.2300">
    <property type="match status" value="1"/>
</dbReference>
<dbReference type="InterPro" id="IPR046947">
    <property type="entry name" value="LytR-like"/>
</dbReference>
<evidence type="ECO:0000313" key="9">
    <source>
        <dbReference type="Proteomes" id="UP001254832"/>
    </source>
</evidence>
<dbReference type="GO" id="GO:0003677">
    <property type="term" value="F:DNA binding"/>
    <property type="evidence" value="ECO:0007669"/>
    <property type="project" value="UniProtKB-KW"/>
</dbReference>
<dbReference type="InterPro" id="IPR011006">
    <property type="entry name" value="CheY-like_superfamily"/>
</dbReference>
<gene>
    <name evidence="8" type="ORF">J2W91_005288</name>
</gene>